<dbReference type="InterPro" id="IPR055140">
    <property type="entry name" value="Thiolase_C_2"/>
</dbReference>
<dbReference type="Gene3D" id="3.40.47.10">
    <property type="match status" value="1"/>
</dbReference>
<reference evidence="5 6" key="1">
    <citation type="submission" date="2024-03" db="EMBL/GenBank/DDBJ databases">
        <title>Complete genome sequence of the green alga Chloropicon roscoffensis RCC1871.</title>
        <authorList>
            <person name="Lemieux C."/>
            <person name="Pombert J.-F."/>
            <person name="Otis C."/>
            <person name="Turmel M."/>
        </authorList>
    </citation>
    <scope>NUCLEOTIDE SEQUENCE [LARGE SCALE GENOMIC DNA]</scope>
    <source>
        <strain evidence="5 6">RCC1871</strain>
    </source>
</reference>
<keyword evidence="1" id="KW-0285">Flavoprotein</keyword>
<dbReference type="EMBL" id="CP151501">
    <property type="protein sequence ID" value="WZN58784.1"/>
    <property type="molecule type" value="Genomic_DNA"/>
</dbReference>
<dbReference type="Pfam" id="PF03060">
    <property type="entry name" value="NMO"/>
    <property type="match status" value="1"/>
</dbReference>
<dbReference type="Gene3D" id="3.20.20.70">
    <property type="entry name" value="Aldolase class I"/>
    <property type="match status" value="1"/>
</dbReference>
<evidence type="ECO:0000313" key="6">
    <source>
        <dbReference type="Proteomes" id="UP001472866"/>
    </source>
</evidence>
<dbReference type="Proteomes" id="UP001472866">
    <property type="component" value="Chromosome 01"/>
</dbReference>
<dbReference type="SUPFAM" id="SSF53901">
    <property type="entry name" value="Thiolase-like"/>
    <property type="match status" value="2"/>
</dbReference>
<accession>A0AAX4NXY1</accession>
<dbReference type="CDD" id="cd04730">
    <property type="entry name" value="NPD_like"/>
    <property type="match status" value="1"/>
</dbReference>
<dbReference type="GO" id="GO:0016746">
    <property type="term" value="F:acyltransferase activity"/>
    <property type="evidence" value="ECO:0007669"/>
    <property type="project" value="InterPro"/>
</dbReference>
<keyword evidence="6" id="KW-1185">Reference proteome</keyword>
<evidence type="ECO:0000256" key="2">
    <source>
        <dbReference type="ARBA" id="ARBA00022643"/>
    </source>
</evidence>
<evidence type="ECO:0000313" key="5">
    <source>
        <dbReference type="EMBL" id="WZN58784.1"/>
    </source>
</evidence>
<dbReference type="CDD" id="cd00829">
    <property type="entry name" value="SCP-x_thiolase"/>
    <property type="match status" value="1"/>
</dbReference>
<dbReference type="Pfam" id="PF22691">
    <property type="entry name" value="Thiolase_C_1"/>
    <property type="match status" value="1"/>
</dbReference>
<dbReference type="InterPro" id="IPR016039">
    <property type="entry name" value="Thiolase-like"/>
</dbReference>
<organism evidence="5 6">
    <name type="scientific">Chloropicon roscoffensis</name>
    <dbReference type="NCBI Taxonomy" id="1461544"/>
    <lineage>
        <taxon>Eukaryota</taxon>
        <taxon>Viridiplantae</taxon>
        <taxon>Chlorophyta</taxon>
        <taxon>Chloropicophyceae</taxon>
        <taxon>Chloropicales</taxon>
        <taxon>Chloropicaceae</taxon>
        <taxon>Chloropicon</taxon>
    </lineage>
</organism>
<feature type="domain" description="Thiolase C-terminal" evidence="4">
    <location>
        <begin position="268"/>
        <end position="396"/>
    </location>
</feature>
<gene>
    <name evidence="5" type="ORF">HKI87_01g03080</name>
</gene>
<proteinExistence type="predicted"/>
<dbReference type="PANTHER" id="PTHR32332:SF20">
    <property type="entry name" value="2-NITROPROPANE DIOXYGENASE-LIKE PROTEIN"/>
    <property type="match status" value="1"/>
</dbReference>
<protein>
    <submittedName>
        <fullName evidence="5">Nitronate monooxygenase</fullName>
    </submittedName>
</protein>
<name>A0AAX4NXY1_9CHLO</name>
<keyword evidence="2" id="KW-0288">FMN</keyword>
<dbReference type="PANTHER" id="PTHR32332">
    <property type="entry name" value="2-NITROPROPANE DIOXYGENASE"/>
    <property type="match status" value="1"/>
</dbReference>
<dbReference type="InterPro" id="IPR013785">
    <property type="entry name" value="Aldolase_TIM"/>
</dbReference>
<keyword evidence="3" id="KW-0560">Oxidoreductase</keyword>
<evidence type="ECO:0000259" key="4">
    <source>
        <dbReference type="Pfam" id="PF22691"/>
    </source>
</evidence>
<sequence length="738" mass="76603">MDIPQCDGLICGRGATKLGKLNRPLPDLIEEAFRQALADASLPEESVKGLVAMPAVADLGQLNLMPAHQMAMDLGLLTRPGGQDMVCRTVDCGGASPVVALREACQLLRDEGLGCVAVVGADAVGSMPTKEFLRRVGGSSGDQGAVIPKKYDEFASWHARCFGTKREDLASVSEFMSLQAARHPGNFQKPGDCLSAADVLASPRVAGTTNLYECAKRADGAAVVLVCSPEFARSRGSLFKCVPILGIGEASGALMPESRHIGAHAVPIHLAARRAMLKAGIRSAREIGWFGLYDCFPVAFLSALEQVGLCGDGEAGSWVAGAIRKVRAGGKVPVNTHGGLLGAGAPWEAPAMFTIVEAYDQLLGRCAADRQCDGARRALVQANGGTFSHEAVVVLGWPAGRAASPAMPAAAVGGFSHLPLCRILGTRIPVMSAGMAGVAGARLAAEVSEAGGMGCVGAASLSVEQIRAECAEIRRLTRQPFAVNILALDDDFEAKARAVAEGGARALVTGLGVPRGMVDFLKGRGLLVGVVCGKVSHAVKAAQSGCDFVVAQGAGAGGHTGQVALFSLLPQIRSAVPESVHVVAAGGIHDGATFVAALGLGASGVWVGTRFLASHEAKAAPGYKERLLLATGAEDTSITRYYTGKPCRVLKNARTEEFERSGEKADGFPAQYLKSRREGNNHLVVGGLNVSVDPDSEFMPAGQVVGSINHVLPAREVVESIVREAEEVLRGLRGVARL</sequence>
<evidence type="ECO:0000256" key="1">
    <source>
        <dbReference type="ARBA" id="ARBA00022630"/>
    </source>
</evidence>
<evidence type="ECO:0000256" key="3">
    <source>
        <dbReference type="ARBA" id="ARBA00023002"/>
    </source>
</evidence>
<keyword evidence="5" id="KW-0503">Monooxygenase</keyword>
<dbReference type="GO" id="GO:0018580">
    <property type="term" value="F:nitronate monooxygenase activity"/>
    <property type="evidence" value="ECO:0007669"/>
    <property type="project" value="InterPro"/>
</dbReference>
<dbReference type="SUPFAM" id="SSF51412">
    <property type="entry name" value="Inosine monophosphate dehydrogenase (IMPDH)"/>
    <property type="match status" value="1"/>
</dbReference>
<dbReference type="InterPro" id="IPR004136">
    <property type="entry name" value="NMO"/>
</dbReference>
<dbReference type="AlphaFoldDB" id="A0AAX4NXY1"/>